<evidence type="ECO:0000256" key="1">
    <source>
        <dbReference type="SAM" id="MobiDB-lite"/>
    </source>
</evidence>
<reference evidence="2 3" key="1">
    <citation type="submission" date="2018-12" db="EMBL/GenBank/DDBJ databases">
        <authorList>
            <person name="Yang Y."/>
        </authorList>
    </citation>
    <scope>NUCLEOTIDE SEQUENCE [LARGE SCALE GENOMIC DNA]</scope>
    <source>
        <strain evidence="2 3">L-25-5w-1</strain>
    </source>
</reference>
<comment type="caution">
    <text evidence="2">The sequence shown here is derived from an EMBL/GenBank/DDBJ whole genome shotgun (WGS) entry which is preliminary data.</text>
</comment>
<proteinExistence type="predicted"/>
<gene>
    <name evidence="2" type="ORF">EJ903_22580</name>
</gene>
<keyword evidence="3" id="KW-1185">Reference proteome</keyword>
<organism evidence="2 3">
    <name type="scientific">Azospirillum griseum</name>
    <dbReference type="NCBI Taxonomy" id="2496639"/>
    <lineage>
        <taxon>Bacteria</taxon>
        <taxon>Pseudomonadati</taxon>
        <taxon>Pseudomonadota</taxon>
        <taxon>Alphaproteobacteria</taxon>
        <taxon>Rhodospirillales</taxon>
        <taxon>Azospirillaceae</taxon>
        <taxon>Azospirillum</taxon>
    </lineage>
</organism>
<dbReference type="AlphaFoldDB" id="A0A3S0HXJ7"/>
<protein>
    <submittedName>
        <fullName evidence="2">Uncharacterized protein</fullName>
    </submittedName>
</protein>
<name>A0A3S0HXJ7_9PROT</name>
<dbReference type="EMBL" id="RXMA01000032">
    <property type="protein sequence ID" value="RTR15675.1"/>
    <property type="molecule type" value="Genomic_DNA"/>
</dbReference>
<sequence>MESHAGNEHVSNIFFPTVVRAPDRSVVLYGVSGDIYNNQSGSLSITGSLNHHLKILESIREKEAQTNKHHRMMDRRAIISAHHNESRAYAIEGSSCLLALVLMDRALRWPRMRLARRVIATGSVTPDGAVSAISPDNTADYLAKFKHVEWQKGDLFICPADGLTTELKEALERVRERGVEVHCIDHLDTLWKLCQVESPLSSPETPETPKAPETPDTPPKPWWKTTNKAAMVWGTALSAVILIAILGSLETSPSAPPVEHVTLQTALGINVLLEPKDGGEAIRTLAGHVFTQGDRVGLELEASEAGQVAVFDTSSGASASPTLLAMAKVGERQRLLLPTTGSWTLDGAPGVTQTLTVAFAACGTAACPPDFKTEAQSAIRQSHSIPTLSPPGRVSLINRDRQVAVARIALSY</sequence>
<evidence type="ECO:0000313" key="3">
    <source>
        <dbReference type="Proteomes" id="UP000277007"/>
    </source>
</evidence>
<dbReference type="RefSeq" id="WP_126619717.1">
    <property type="nucleotide sequence ID" value="NZ_JBHUCY010000014.1"/>
</dbReference>
<dbReference type="Proteomes" id="UP000277007">
    <property type="component" value="Unassembled WGS sequence"/>
</dbReference>
<evidence type="ECO:0000313" key="2">
    <source>
        <dbReference type="EMBL" id="RTR15675.1"/>
    </source>
</evidence>
<accession>A0A3S0HXJ7</accession>
<feature type="region of interest" description="Disordered" evidence="1">
    <location>
        <begin position="199"/>
        <end position="222"/>
    </location>
</feature>